<protein>
    <submittedName>
        <fullName evidence="1">Uncharacterized protein</fullName>
    </submittedName>
</protein>
<name>A0A396IPC0_MEDTR</name>
<organism evidence="1">
    <name type="scientific">Medicago truncatula</name>
    <name type="common">Barrel medic</name>
    <name type="synonym">Medicago tribuloides</name>
    <dbReference type="NCBI Taxonomy" id="3880"/>
    <lineage>
        <taxon>Eukaryota</taxon>
        <taxon>Viridiplantae</taxon>
        <taxon>Streptophyta</taxon>
        <taxon>Embryophyta</taxon>
        <taxon>Tracheophyta</taxon>
        <taxon>Spermatophyta</taxon>
        <taxon>Magnoliopsida</taxon>
        <taxon>eudicotyledons</taxon>
        <taxon>Gunneridae</taxon>
        <taxon>Pentapetalae</taxon>
        <taxon>rosids</taxon>
        <taxon>fabids</taxon>
        <taxon>Fabales</taxon>
        <taxon>Fabaceae</taxon>
        <taxon>Papilionoideae</taxon>
        <taxon>50 kb inversion clade</taxon>
        <taxon>NPAAA clade</taxon>
        <taxon>Hologalegina</taxon>
        <taxon>IRL clade</taxon>
        <taxon>Trifolieae</taxon>
        <taxon>Medicago</taxon>
    </lineage>
</organism>
<evidence type="ECO:0000313" key="1">
    <source>
        <dbReference type="EMBL" id="RHN67509.1"/>
    </source>
</evidence>
<dbReference type="AlphaFoldDB" id="A0A396IPC0"/>
<dbReference type="Gramene" id="rna15704">
    <property type="protein sequence ID" value="RHN67509.1"/>
    <property type="gene ID" value="gene15704"/>
</dbReference>
<dbReference type="EMBL" id="PSQE01000003">
    <property type="protein sequence ID" value="RHN67509.1"/>
    <property type="molecule type" value="Genomic_DNA"/>
</dbReference>
<reference evidence="1" key="1">
    <citation type="journal article" date="2018" name="Nat. Plants">
        <title>Whole-genome landscape of Medicago truncatula symbiotic genes.</title>
        <authorList>
            <person name="Pecrix Y."/>
            <person name="Gamas P."/>
            <person name="Carrere S."/>
        </authorList>
    </citation>
    <scope>NUCLEOTIDE SEQUENCE</scope>
    <source>
        <tissue evidence="1">Leaves</tissue>
    </source>
</reference>
<gene>
    <name evidence="1" type="ORF">MtrunA17_Chr3g0103461</name>
</gene>
<dbReference type="Proteomes" id="UP000265566">
    <property type="component" value="Chromosome 3"/>
</dbReference>
<sequence length="209" mass="24450">MKSNTMHHLFPLLQLTIRTLHKLHLRPHSIKIPRARKRSPKLCNLPRSLINCNHITTRHFLLPNRLNHLRPQIINRLHLRRLQRQLPRLRRSSSHRRTINLNLNNLTFNHLRFLLNSHTNRLTKSLRQSFGFRHLKREKLTTSNHGERSLKTEGFRHSHCNSGFASTWLTGEKNSASSDFTVFNHLKNDAGGFASGDLADHAFRDGAWL</sequence>
<proteinExistence type="predicted"/>
<accession>A0A396IPC0</accession>
<comment type="caution">
    <text evidence="1">The sequence shown here is derived from an EMBL/GenBank/DDBJ whole genome shotgun (WGS) entry which is preliminary data.</text>
</comment>